<dbReference type="Pfam" id="PF06594">
    <property type="entry name" value="HCBP_related"/>
    <property type="match status" value="5"/>
</dbReference>
<feature type="region of interest" description="Disordered" evidence="4">
    <location>
        <begin position="572"/>
        <end position="594"/>
    </location>
</feature>
<name>Q4W1T5_PSEAI</name>
<dbReference type="GO" id="GO:0005509">
    <property type="term" value="F:calcium ion binding"/>
    <property type="evidence" value="ECO:0007669"/>
    <property type="project" value="InterPro"/>
</dbReference>
<feature type="compositionally biased region" description="Low complexity" evidence="4">
    <location>
        <begin position="1365"/>
        <end position="1374"/>
    </location>
</feature>
<keyword evidence="6" id="KW-0614">Plasmid</keyword>
<feature type="domain" description="Haemolysin-type calcium binding-related" evidence="5">
    <location>
        <begin position="1243"/>
        <end position="1280"/>
    </location>
</feature>
<dbReference type="GO" id="GO:0005576">
    <property type="term" value="C:extracellular region"/>
    <property type="evidence" value="ECO:0007669"/>
    <property type="project" value="UniProtKB-SubCell"/>
</dbReference>
<dbReference type="PANTHER" id="PTHR38340">
    <property type="entry name" value="S-LAYER PROTEIN"/>
    <property type="match status" value="1"/>
</dbReference>
<proteinExistence type="predicted"/>
<feature type="region of interest" description="Disordered" evidence="4">
    <location>
        <begin position="1951"/>
        <end position="1975"/>
    </location>
</feature>
<feature type="region of interest" description="Disordered" evidence="4">
    <location>
        <begin position="2755"/>
        <end position="2775"/>
    </location>
</feature>
<feature type="domain" description="Haemolysin-type calcium binding-related" evidence="5">
    <location>
        <begin position="2828"/>
        <end position="2868"/>
    </location>
</feature>
<feature type="region of interest" description="Disordered" evidence="4">
    <location>
        <begin position="1352"/>
        <end position="1374"/>
    </location>
</feature>
<reference evidence="6" key="1">
    <citation type="journal article" date="2005" name="J. Bacteriol.">
        <title>The IncP-6 plasmid Rms149 consists of a small mobilizable backbone with multiple large insertions.</title>
        <authorList>
            <person name="Haines A.S."/>
            <person name="Jones K."/>
            <person name="Cheung M."/>
            <person name="Thomas C.M."/>
        </authorList>
    </citation>
    <scope>NUCLEOTIDE SEQUENCE [LARGE SCALE GENOMIC DNA]</scope>
    <source>
        <strain evidence="6">Ps142</strain>
        <plasmid evidence="6">Rms149</plasmid>
    </source>
</reference>
<protein>
    <submittedName>
        <fullName evidence="6">HlyJ haemolysin-like protein</fullName>
    </submittedName>
</protein>
<dbReference type="Gene3D" id="2.150.10.10">
    <property type="entry name" value="Serralysin-like metalloprotease, C-terminal"/>
    <property type="match status" value="15"/>
</dbReference>
<feature type="domain" description="Haemolysin-type calcium binding-related" evidence="5">
    <location>
        <begin position="2141"/>
        <end position="2183"/>
    </location>
</feature>
<evidence type="ECO:0000259" key="5">
    <source>
        <dbReference type="Pfam" id="PF06594"/>
    </source>
</evidence>
<dbReference type="InterPro" id="IPR018511">
    <property type="entry name" value="Hemolysin-typ_Ca-bd_CS"/>
</dbReference>
<feature type="region of interest" description="Disordered" evidence="4">
    <location>
        <begin position="1782"/>
        <end position="1819"/>
    </location>
</feature>
<keyword evidence="2" id="KW-0964">Secreted</keyword>
<sequence>MDNVLGEKVMSMPTIEQIVSRYLFNQDTPPANLKDESLIRAEGAIGDPVFVDMNEFMTVGGGRFAGVERFNFVRNFLGAHDDVYAPMGGAKLPPGVYTLEDIFEAYGIAPENRKLAVSQYYSGVFDSDFAERAYVFGSGEYQINSDALFYVNEDGSREIVDICVEPVSDNFDYDGEGVLAQITNSLTEGHIDPSGIGRQVPIIFTGSVTDKQSFTSEDWYALDIKNRAVGLAETTNKAAIATSAPYFTALFAAVLGRLAINDIITFEDAEGRFVVYDGRDVNHSGVVDPYKLKNFTELVMSSGSAVIAGNGNDTLYGTNYSNDELYGGKGNDYLDGREGADRMLGGAGDDIYVVDDEGDVVIEQAGEGVDLVRSSVTHTLGENVENLRLTGEGNIDGSGNSLDNEITGNSGNNFIRGGGGEDTIYGGGGDDTILGGVEKVNLYGESGNDDLYGGDGDDYLSGGIGNDYISGGDGHDIMDGGEGRDTLLGGAGYDTYFADMHDVIEDDPEGRGQVFLGKQRLTGGTRKESDPENTYRDNRGNVYVLSGSTLTVNGGLTILNYDKDKSTLRIVLSDEEEEDETPDTGPAENRTSPIVIDLDGDGIETLDIGASYFDLDGDGLSEMTGWVSPDDGLLVHDRNGDGRISNGTELFGNHSILSNGQTAENGFQALAEYDNNGDGVIDAQDASYSVLQVWRDLNGNGISDIGELQSLADAGVLSISTGYTNSAHTDSHGHQHRQIGTVMLANGTASTAADVWFKVDSARRVNSGDIELTPDIYFLANAKGFGKVHDLHQAMALDPELKTLLTQYVSATNAASRDALLDNLIYRWAGAEGVDPYSRDPKKVYGHVMDARQLVTLENLVGRPYMGVWCWGEYDPNPHGQAAPILVAEYLEFKRFTAAQILAQTDYAEELGIIKSAFGSDANGITVDWSSLQGTLETLYANGQLDRIAGVIGILTDLGTYSPNYRTKRDAAFQAVAAANLDLAPFFDFSTKIGTTVGDTLSGINTGSVFYGLGGDDRLYGQAGNDSYHFARGHGNDTILDRGGLDQVVFGEGIGQGDLTFSRNATTVWIHVKNADGSDSGSLRIDNFFDFDGTVDFGAVELLVFADGSSLNLAQILDILTASSITEGNDLVFGTIAGDTIDALAGNDSIHGLAGDDQLSGGAGDDVLMGDDGNDTLIGGIGNDSLIGGRGSDTYLFEIGHGNDVIDNAAQSAGTKLDRVVFGQGIDPATVSVERSGSHLVIHTSASDSIRLTNYFSGEAVNGTAVDEIVFHDGTVWAIADIKGMVLQAGEGNDVIQGYASDDLLSGLEGNDQLYGNAGNDTLLGGDGHDTLDGGTGNDVLLGDTGNDVLRGGEGDDYLDGGDGNDTLDGGSGDDTLIGGAGNDYLSGGAGRDTLQGGDGNDTLLGGAGDDFLAGGKGNDRLDGGTGTNSYLFARGDGQDVIVDAYEGVVTIYLSDLPLDTLVFRRNGTSLEVAFPDSPDDKLSLSAFFRDEIPLSGIRLRYGEGLETLIEPAQLRLLTLEGTEAADLIHAYSSDDLIEALGGDDVVHAGAGNDSIYGGDGSDRLYAGSGNDLIDGGTGDDLIDAGEGDDVLHGGSGNDTLLGGAGADVLDGGTGDDRLEGGSGDDLYRFAVGWGNDFIIDSTGSDSVQFTGVAPTDLLLRRDGVDLVVLNQTTGDQLRIQGQFSYLAGVAGATAIEQFVFDGGTTWDYEAIKLKALEGTTQHDTIYGHADDDTVNAGAGNDLVYGQDGNDEIHGGEGADTLYGGNGNDLLVGGTEDDLLDGGLGDDSLHGGAGNDTLQAGGGDDVLDGGTGNDRLEGGAGNDQYHFTAGWGSDLIIDSAGSDSVQFTGVAPADLLLRRDGVDLVVLNQTTGDQLRIQGQFSSLAGVAGAKAIEQFVFDGGTTWDYEAIKLKALEGTGQDDIIYGHADDDLVTAQAGNDLVYGQDGNDEIHGGDGADTLYGGDGDDLLDGGTGDDQLDGGWGNDTLQGGEGHDLLIGGGGFDELYGGAGNDTLQGHGLLDGGDGDDLLEGSGELLGGVGNDTLLGQGFDTLRGGAGDDVLETYSNAWDQGSNILEGGTGNDTLYGSFGDDTYIFNLGDGHDLLIERRPGEAYSNIEPSTDTLSFGAGIAAGDLGFVRRGNDLIIEHANGSDSITVQNWFQEPTDHFKLEHFLFADGSELSQADVENRVIWQGTSGVDSFIGYRDLGDHIRLGDGDDKAWGRAGNDLIHGEGGNDYLEGEAGNDTLFGGSGNDQLDGGAGDDLLVGGTGDDKYIYAPGGGADVIDNSGGGYDGVFFTNGIGQDRLTFGRDGDDLLILVDGDTAQSVRVLDHFLGGDKAISFVQPSGGYLLTAERIGHIVAAQGVAGDFEALIEGTAAGEQLAGYDGRDLLRGLAGNDTLFGMGGDDRIEGGDGNDYLSGGNGQHNGSGNDLLIGGAGNDILAGEDGDDTLIGGAGDDAYYYRANGGVDIVDNSGGGFDGVFFLDVPRSRLSFHRDGDDLVILVDSDLGQQVRVTNHFLGSDYAIDYVQPDGGNYLTTAQIAAQLTALPDGSGGEEPGEPGEPGEPTDPDNPGGPGEPPVAGVGGDDLLVGTAGNDILLGGAGNDTLNGAAGNDTLIGGSGDDTYVYTAGQDVIEEIGGADTLVFAGGITFNQVASGLMKSGNDLILRVNGSTANQVTLKDFFLGGDNLVETIAFETGGQLTAEQIFGAFGLAVPTPAAAFDDTIQGSTGDDAALDGTAGNDLLQGGNGGDVLFGDAGNDRLEGGNGDDTLDGGTGNDTLVGGRGDDTYIFAAGGGQDVIDNSGGGADTLHFEGISFNQVASGLMKSGNDLVLNVSGGSDKVTIRNWFLGGDYVVDTITFASGGQITAAQLFGAFGLSNPDPVGSPVYQNLPDERAFGTVLTGRAGDQIILGSSDDDLIDGGAGNDTLRGNAGNDYLIGGAGSDTYVFAVGDGQDVINNLSNTPDTDTDVLSIEGIVREDLWLSRNGDDLVIDVTGSEDSITVQDWYANSAQQLDVIQAGGSSLYANQVDSLVNAMAAFGAPAGGELNLTQTQRDQLNVVIAANWQ</sequence>
<dbReference type="EMBL" id="AJ877225">
    <property type="protein sequence ID" value="CAI46960.1"/>
    <property type="molecule type" value="Genomic_DNA"/>
</dbReference>
<dbReference type="InterPro" id="IPR011049">
    <property type="entry name" value="Serralysin-like_metalloprot_C"/>
</dbReference>
<dbReference type="SUPFAM" id="SSF51120">
    <property type="entry name" value="beta-Roll"/>
    <property type="match status" value="13"/>
</dbReference>
<organism evidence="6">
    <name type="scientific">Pseudomonas aeruginosa</name>
    <dbReference type="NCBI Taxonomy" id="287"/>
    <lineage>
        <taxon>Bacteria</taxon>
        <taxon>Pseudomonadati</taxon>
        <taxon>Pseudomonadota</taxon>
        <taxon>Gammaproteobacteria</taxon>
        <taxon>Pseudomonadales</taxon>
        <taxon>Pseudomonadaceae</taxon>
        <taxon>Pseudomonas</taxon>
    </lineage>
</organism>
<keyword evidence="3" id="KW-0106">Calcium</keyword>
<geneLocation type="plasmid" evidence="6">
    <name>Rms149</name>
</geneLocation>
<dbReference type="PANTHER" id="PTHR38340:SF1">
    <property type="entry name" value="S-LAYER PROTEIN"/>
    <property type="match status" value="1"/>
</dbReference>
<dbReference type="InterPro" id="IPR010566">
    <property type="entry name" value="Haemolys_ca-bd"/>
</dbReference>
<comment type="subcellular location">
    <subcellularLocation>
        <location evidence="1">Secreted</location>
    </subcellularLocation>
</comment>
<evidence type="ECO:0000256" key="2">
    <source>
        <dbReference type="ARBA" id="ARBA00022525"/>
    </source>
</evidence>
<feature type="domain" description="Haemolysin-type calcium binding-related" evidence="5">
    <location>
        <begin position="1863"/>
        <end position="1907"/>
    </location>
</feature>
<feature type="compositionally biased region" description="Gly residues" evidence="4">
    <location>
        <begin position="1800"/>
        <end position="1812"/>
    </location>
</feature>
<dbReference type="RefSeq" id="WP_011270159.1">
    <property type="nucleotide sequence ID" value="NC_007100.1"/>
</dbReference>
<feature type="compositionally biased region" description="Acidic residues" evidence="4">
    <location>
        <begin position="573"/>
        <end position="582"/>
    </location>
</feature>
<evidence type="ECO:0000256" key="4">
    <source>
        <dbReference type="SAM" id="MobiDB-lite"/>
    </source>
</evidence>
<gene>
    <name evidence="6" type="primary">hlyJ</name>
</gene>
<dbReference type="InterPro" id="IPR001343">
    <property type="entry name" value="Hemolysn_Ca-bd"/>
</dbReference>
<evidence type="ECO:0000313" key="6">
    <source>
        <dbReference type="EMBL" id="CAI46960.1"/>
    </source>
</evidence>
<dbReference type="InterPro" id="IPR050557">
    <property type="entry name" value="RTX_toxin/Mannuronan_C5-epim"/>
</dbReference>
<dbReference type="Pfam" id="PF00353">
    <property type="entry name" value="HemolysinCabind"/>
    <property type="match status" value="25"/>
</dbReference>
<evidence type="ECO:0000256" key="1">
    <source>
        <dbReference type="ARBA" id="ARBA00004613"/>
    </source>
</evidence>
<feature type="domain" description="Haemolysin-type calcium binding-related" evidence="5">
    <location>
        <begin position="1666"/>
        <end position="1710"/>
    </location>
</feature>
<dbReference type="PRINTS" id="PR00313">
    <property type="entry name" value="CABNDNGRPT"/>
</dbReference>
<dbReference type="PROSITE" id="PS00330">
    <property type="entry name" value="HEMOLYSIN_CALCIUM"/>
    <property type="match status" value="29"/>
</dbReference>
<feature type="region of interest" description="Disordered" evidence="4">
    <location>
        <begin position="2546"/>
        <end position="2584"/>
    </location>
</feature>
<accession>Q4W1T5</accession>
<evidence type="ECO:0000256" key="3">
    <source>
        <dbReference type="ARBA" id="ARBA00022837"/>
    </source>
</evidence>